<evidence type="ECO:0000313" key="3">
    <source>
        <dbReference type="EMBL" id="SHI56179.1"/>
    </source>
</evidence>
<feature type="region of interest" description="Disordered" evidence="1">
    <location>
        <begin position="30"/>
        <end position="65"/>
    </location>
</feature>
<organism evidence="3 4">
    <name type="scientific">Pseudozobellia thermophila</name>
    <dbReference type="NCBI Taxonomy" id="192903"/>
    <lineage>
        <taxon>Bacteria</taxon>
        <taxon>Pseudomonadati</taxon>
        <taxon>Bacteroidota</taxon>
        <taxon>Flavobacteriia</taxon>
        <taxon>Flavobacteriales</taxon>
        <taxon>Flavobacteriaceae</taxon>
        <taxon>Pseudozobellia</taxon>
    </lineage>
</organism>
<evidence type="ECO:0008006" key="5">
    <source>
        <dbReference type="Google" id="ProtNLM"/>
    </source>
</evidence>
<sequence length="398" mass="44372">MKTLSKSLIFFVALIFMLFLASCGKDDGPEIEKEEVAEQPKEKDDGQEEESEQEEEEEVTAEESNMILDNVVIKGGTRIEGGMPAPNETINFEAQTTGGSAFVEEGFNVVLTSDIAFVGAYIQFKADGALVSDAYFDVDLTENGSFEAASKAKDPRAKGRSKGAKGHYYDLNIGFTSQIAAESEFCYLVAVYDDQGNISGPKEVCLKVKDWGGYEELVGEWHFSKYETYFLDGHIESEWVGVEQCHEATFTCENAGTFDYRNCFSVTYRIFDLRADGTFTHTYKDADIAMDYEPSQQNCSPVYKDWSLEYVIEGKWSFNPETKDIIFVEYEQQYVDASGTYDYSFPLGQGQVYPYGPISVNLDQLTVGYGAENLGKDLNGDGVVNNDDSGFLGVFEKQ</sequence>
<keyword evidence="2" id="KW-0732">Signal</keyword>
<keyword evidence="4" id="KW-1185">Reference proteome</keyword>
<accession>A0A1M6C587</accession>
<dbReference type="AlphaFoldDB" id="A0A1M6C587"/>
<evidence type="ECO:0000256" key="1">
    <source>
        <dbReference type="SAM" id="MobiDB-lite"/>
    </source>
</evidence>
<reference evidence="4" key="1">
    <citation type="submission" date="2016-11" db="EMBL/GenBank/DDBJ databases">
        <authorList>
            <person name="Varghese N."/>
            <person name="Submissions S."/>
        </authorList>
    </citation>
    <scope>NUCLEOTIDE SEQUENCE [LARGE SCALE GENOMIC DNA]</scope>
    <source>
        <strain evidence="4">DSM 19858</strain>
    </source>
</reference>
<feature type="signal peptide" evidence="2">
    <location>
        <begin position="1"/>
        <end position="21"/>
    </location>
</feature>
<dbReference type="OrthoDB" id="1155918at2"/>
<dbReference type="PROSITE" id="PS51257">
    <property type="entry name" value="PROKAR_LIPOPROTEIN"/>
    <property type="match status" value="1"/>
</dbReference>
<gene>
    <name evidence="3" type="ORF">SAMN04488513_101646</name>
</gene>
<evidence type="ECO:0000256" key="2">
    <source>
        <dbReference type="SAM" id="SignalP"/>
    </source>
</evidence>
<dbReference type="EMBL" id="FQYU01000001">
    <property type="protein sequence ID" value="SHI56179.1"/>
    <property type="molecule type" value="Genomic_DNA"/>
</dbReference>
<dbReference type="Proteomes" id="UP000184543">
    <property type="component" value="Unassembled WGS sequence"/>
</dbReference>
<feature type="compositionally biased region" description="Acidic residues" evidence="1">
    <location>
        <begin position="45"/>
        <end position="61"/>
    </location>
</feature>
<proteinExistence type="predicted"/>
<feature type="compositionally biased region" description="Basic and acidic residues" evidence="1">
    <location>
        <begin position="30"/>
        <end position="44"/>
    </location>
</feature>
<dbReference type="RefSeq" id="WP_139278060.1">
    <property type="nucleotide sequence ID" value="NZ_FQYU01000001.1"/>
</dbReference>
<name>A0A1M6C587_9FLAO</name>
<evidence type="ECO:0000313" key="4">
    <source>
        <dbReference type="Proteomes" id="UP000184543"/>
    </source>
</evidence>
<feature type="chain" id="PRO_5012680481" description="EF-hand domain-containing protein" evidence="2">
    <location>
        <begin position="22"/>
        <end position="398"/>
    </location>
</feature>
<protein>
    <recommendedName>
        <fullName evidence="5">EF-hand domain-containing protein</fullName>
    </recommendedName>
</protein>